<feature type="transmembrane region" description="Helical" evidence="1">
    <location>
        <begin position="131"/>
        <end position="147"/>
    </location>
</feature>
<organism evidence="4 5">
    <name type="scientific">Glycomyces paridis</name>
    <dbReference type="NCBI Taxonomy" id="2126555"/>
    <lineage>
        <taxon>Bacteria</taxon>
        <taxon>Bacillati</taxon>
        <taxon>Actinomycetota</taxon>
        <taxon>Actinomycetes</taxon>
        <taxon>Glycomycetales</taxon>
        <taxon>Glycomycetaceae</taxon>
        <taxon>Glycomyces</taxon>
    </lineage>
</organism>
<dbReference type="EMBL" id="STGX01000001">
    <property type="protein sequence ID" value="THV31996.1"/>
    <property type="molecule type" value="Genomic_DNA"/>
</dbReference>
<feature type="transmembrane region" description="Helical" evidence="1">
    <location>
        <begin position="72"/>
        <end position="90"/>
    </location>
</feature>
<dbReference type="Proteomes" id="UP000305792">
    <property type="component" value="Unassembled WGS sequence"/>
</dbReference>
<evidence type="ECO:0000259" key="3">
    <source>
        <dbReference type="Pfam" id="PF19040"/>
    </source>
</evidence>
<keyword evidence="4" id="KW-0012">Acyltransferase</keyword>
<dbReference type="AlphaFoldDB" id="A0A4V4HQ13"/>
<dbReference type="InterPro" id="IPR050879">
    <property type="entry name" value="Acyltransferase_3"/>
</dbReference>
<feature type="transmembrane region" description="Helical" evidence="1">
    <location>
        <begin position="153"/>
        <end position="171"/>
    </location>
</feature>
<dbReference type="GO" id="GO:0016747">
    <property type="term" value="F:acyltransferase activity, transferring groups other than amino-acyl groups"/>
    <property type="evidence" value="ECO:0007669"/>
    <property type="project" value="InterPro"/>
</dbReference>
<evidence type="ECO:0000313" key="5">
    <source>
        <dbReference type="Proteomes" id="UP000305792"/>
    </source>
</evidence>
<evidence type="ECO:0000313" key="4">
    <source>
        <dbReference type="EMBL" id="THV31996.1"/>
    </source>
</evidence>
<feature type="transmembrane region" description="Helical" evidence="1">
    <location>
        <begin position="192"/>
        <end position="212"/>
    </location>
</feature>
<sequence>MFRESIASLLYAENWALATRAVDYLSRDEAPSPLQHFWSLSIQGQFYLLWIVLIGAAALIARRGPIRLREAAFVLCAMVFAVSLTYAVVTTETRQAWAYFDTGARLWELALGGMFALALPHLKVPDAIRAPLGWIGLAALLSCGALFEVSMMFPGWIALWPLAGAMCVLLAGNTGRRWAVDRLLTWPPVMRLGAWSYALYLWHWPILVVYLHRMGRDTATLLGGAAILAAAIVLAAATTWAVEGRVAAFARRRPGRRWSLATAAAFAVPVLAVTLAAQHVHAQRQDDRTAALAEAAADRDSYPGAAVLTDPELAAGLAELPFIPPLDNVRDMPVIYADGCDAGLEGTHATPCSYGDEDAEHTIALVGGSRIAHWFPAFHDAALDAGWRLVSITKSGCQFSTGQEDSCAAWNEEALAILDDLRPDLVVTLSTRAFTSGEGIYEGFADRWRTLDAWGTRVLALRDLPRLAEPLPECLELHEVEECTTPVGLTRAAEDPTIGYTDPPPNVAFADLVEYVCPAGTCPAVIGNILTYRDHSHMTATYAATLAPYVEAQVRTTTGW</sequence>
<keyword evidence="1" id="KW-0812">Transmembrane</keyword>
<comment type="caution">
    <text evidence="4">The sequence shown here is derived from an EMBL/GenBank/DDBJ whole genome shotgun (WGS) entry which is preliminary data.</text>
</comment>
<dbReference type="InterPro" id="IPR002656">
    <property type="entry name" value="Acyl_transf_3_dom"/>
</dbReference>
<evidence type="ECO:0000259" key="2">
    <source>
        <dbReference type="Pfam" id="PF01757"/>
    </source>
</evidence>
<dbReference type="InterPro" id="IPR043968">
    <property type="entry name" value="SGNH"/>
</dbReference>
<feature type="transmembrane region" description="Helical" evidence="1">
    <location>
        <begin position="42"/>
        <end position="60"/>
    </location>
</feature>
<keyword evidence="5" id="KW-1185">Reference proteome</keyword>
<dbReference type="Pfam" id="PF19040">
    <property type="entry name" value="SGNH"/>
    <property type="match status" value="1"/>
</dbReference>
<feature type="transmembrane region" description="Helical" evidence="1">
    <location>
        <begin position="218"/>
        <end position="237"/>
    </location>
</feature>
<dbReference type="Pfam" id="PF01757">
    <property type="entry name" value="Acyl_transf_3"/>
    <property type="match status" value="1"/>
</dbReference>
<keyword evidence="4" id="KW-0808">Transferase</keyword>
<keyword evidence="1" id="KW-1133">Transmembrane helix</keyword>
<dbReference type="GO" id="GO:0016020">
    <property type="term" value="C:membrane"/>
    <property type="evidence" value="ECO:0007669"/>
    <property type="project" value="TreeGrafter"/>
</dbReference>
<dbReference type="GO" id="GO:0009103">
    <property type="term" value="P:lipopolysaccharide biosynthetic process"/>
    <property type="evidence" value="ECO:0007669"/>
    <property type="project" value="TreeGrafter"/>
</dbReference>
<name>A0A4V4HQ13_9ACTN</name>
<dbReference type="PANTHER" id="PTHR23028:SF53">
    <property type="entry name" value="ACYL_TRANSF_3 DOMAIN-CONTAINING PROTEIN"/>
    <property type="match status" value="1"/>
</dbReference>
<evidence type="ECO:0000256" key="1">
    <source>
        <dbReference type="SAM" id="Phobius"/>
    </source>
</evidence>
<proteinExistence type="predicted"/>
<feature type="domain" description="Acyltransferase 3" evidence="2">
    <location>
        <begin position="29"/>
        <end position="239"/>
    </location>
</feature>
<protein>
    <submittedName>
        <fullName evidence="4">Acyltransferase</fullName>
    </submittedName>
</protein>
<keyword evidence="1" id="KW-0472">Membrane</keyword>
<feature type="domain" description="SGNH" evidence="3">
    <location>
        <begin position="349"/>
        <end position="550"/>
    </location>
</feature>
<accession>A0A4V4HQ13</accession>
<dbReference type="PANTHER" id="PTHR23028">
    <property type="entry name" value="ACETYLTRANSFERASE"/>
    <property type="match status" value="1"/>
</dbReference>
<reference evidence="4 5" key="1">
    <citation type="journal article" date="2018" name="Int. J. Syst. Evol. Microbiol.">
        <title>Glycomyces paridis sp. nov., isolated from the medicinal plant Paris polyphylla.</title>
        <authorList>
            <person name="Fang X.M."/>
            <person name="Bai J.L."/>
            <person name="Su J."/>
            <person name="Zhao L.L."/>
            <person name="Liu H.Y."/>
            <person name="Ma B.P."/>
            <person name="Zhang Y.Q."/>
            <person name="Yu L.Y."/>
        </authorList>
    </citation>
    <scope>NUCLEOTIDE SEQUENCE [LARGE SCALE GENOMIC DNA]</scope>
    <source>
        <strain evidence="4 5">CPCC 204357</strain>
    </source>
</reference>
<gene>
    <name evidence="4" type="ORF">E9998_00630</name>
</gene>